<dbReference type="PROSITE" id="PS51171">
    <property type="entry name" value="PREPHENATE_DEHYDR_3"/>
    <property type="match status" value="1"/>
</dbReference>
<name>A0A381SZP2_9ZZZZ</name>
<proteinExistence type="predicted"/>
<keyword evidence="3" id="KW-0584">Phenylalanine biosynthesis</keyword>
<dbReference type="PANTHER" id="PTHR21022:SF19">
    <property type="entry name" value="PREPHENATE DEHYDRATASE-RELATED"/>
    <property type="match status" value="1"/>
</dbReference>
<dbReference type="PANTHER" id="PTHR21022">
    <property type="entry name" value="PREPHENATE DEHYDRATASE P PROTEIN"/>
    <property type="match status" value="1"/>
</dbReference>
<dbReference type="EMBL" id="UINC01003496">
    <property type="protein sequence ID" value="SVA06833.1"/>
    <property type="molecule type" value="Genomic_DNA"/>
</dbReference>
<dbReference type="AlphaFoldDB" id="A0A381SZP2"/>
<evidence type="ECO:0000256" key="4">
    <source>
        <dbReference type="ARBA" id="ARBA00023239"/>
    </source>
</evidence>
<keyword evidence="1" id="KW-0028">Amino-acid biosynthesis</keyword>
<dbReference type="GO" id="GO:0005737">
    <property type="term" value="C:cytoplasm"/>
    <property type="evidence" value="ECO:0007669"/>
    <property type="project" value="TreeGrafter"/>
</dbReference>
<accession>A0A381SZP2</accession>
<reference evidence="7" key="1">
    <citation type="submission" date="2018-05" db="EMBL/GenBank/DDBJ databases">
        <authorList>
            <person name="Lanie J.A."/>
            <person name="Ng W.-L."/>
            <person name="Kazmierczak K.M."/>
            <person name="Andrzejewski T.M."/>
            <person name="Davidsen T.M."/>
            <person name="Wayne K.J."/>
            <person name="Tettelin H."/>
            <person name="Glass J.I."/>
            <person name="Rusch D."/>
            <person name="Podicherti R."/>
            <person name="Tsui H.-C.T."/>
            <person name="Winkler M.E."/>
        </authorList>
    </citation>
    <scope>NUCLEOTIDE SEQUENCE</scope>
</reference>
<evidence type="ECO:0000256" key="3">
    <source>
        <dbReference type="ARBA" id="ARBA00023222"/>
    </source>
</evidence>
<dbReference type="SUPFAM" id="SSF53850">
    <property type="entry name" value="Periplasmic binding protein-like II"/>
    <property type="match status" value="1"/>
</dbReference>
<gene>
    <name evidence="7" type="ORF">METZ01_LOCUS59687</name>
</gene>
<evidence type="ECO:0000256" key="5">
    <source>
        <dbReference type="ARBA" id="ARBA00029440"/>
    </source>
</evidence>
<keyword evidence="4" id="KW-0456">Lyase</keyword>
<evidence type="ECO:0000256" key="2">
    <source>
        <dbReference type="ARBA" id="ARBA00023141"/>
    </source>
</evidence>
<sequence length="190" mass="20674">MTSIGIQGGKGSFSEQAAHEFSHNHGLEGADIIYQISSESVLTGVETGETDYGILAMENAQGGVVIESVEALAKYRCDIIEMFHIPVDQNLLGLAGTHVGDLTEIHSHQQALRQCKDYLGEHFWTRPLIEEDDTAEAARRLAEGKLSSTAGVIANKACADLYGLEILQESIHDLKHNLTLFLGVKKLENS</sequence>
<dbReference type="InterPro" id="IPR001086">
    <property type="entry name" value="Preph_deHydtase"/>
</dbReference>
<evidence type="ECO:0000259" key="6">
    <source>
        <dbReference type="PROSITE" id="PS51171"/>
    </source>
</evidence>
<feature type="domain" description="Prephenate dehydratase" evidence="6">
    <location>
        <begin position="3"/>
        <end position="186"/>
    </location>
</feature>
<evidence type="ECO:0000256" key="1">
    <source>
        <dbReference type="ARBA" id="ARBA00022605"/>
    </source>
</evidence>
<evidence type="ECO:0000313" key="7">
    <source>
        <dbReference type="EMBL" id="SVA06833.1"/>
    </source>
</evidence>
<dbReference type="GO" id="GO:0009094">
    <property type="term" value="P:L-phenylalanine biosynthetic process"/>
    <property type="evidence" value="ECO:0007669"/>
    <property type="project" value="UniProtKB-KW"/>
</dbReference>
<dbReference type="GO" id="GO:0004664">
    <property type="term" value="F:prephenate dehydratase activity"/>
    <property type="evidence" value="ECO:0007669"/>
    <property type="project" value="InterPro"/>
</dbReference>
<protein>
    <recommendedName>
        <fullName evidence="6">Prephenate dehydratase domain-containing protein</fullName>
    </recommendedName>
</protein>
<organism evidence="7">
    <name type="scientific">marine metagenome</name>
    <dbReference type="NCBI Taxonomy" id="408172"/>
    <lineage>
        <taxon>unclassified sequences</taxon>
        <taxon>metagenomes</taxon>
        <taxon>ecological metagenomes</taxon>
    </lineage>
</organism>
<dbReference type="CDD" id="cd13631">
    <property type="entry name" value="PBP2_Ct-PDT_like"/>
    <property type="match status" value="1"/>
</dbReference>
<dbReference type="Gene3D" id="3.40.190.10">
    <property type="entry name" value="Periplasmic binding protein-like II"/>
    <property type="match status" value="2"/>
</dbReference>
<dbReference type="Pfam" id="PF00800">
    <property type="entry name" value="PDT"/>
    <property type="match status" value="1"/>
</dbReference>
<keyword evidence="2" id="KW-0057">Aromatic amino acid biosynthesis</keyword>
<comment type="pathway">
    <text evidence="5">Amino-acid biosynthesis.</text>
</comment>